<protein>
    <submittedName>
        <fullName evidence="1">Uncharacterized protein</fullName>
    </submittedName>
</protein>
<reference evidence="1" key="1">
    <citation type="submission" date="2015-10" db="EMBL/GenBank/DDBJ databases">
        <title>EvidentialGene: Evidence-directed Construction of Complete mRNA Transcriptomes without Genomes.</title>
        <authorList>
            <person name="Gilbert D.G."/>
        </authorList>
    </citation>
    <scope>NUCLEOTIDE SEQUENCE</scope>
</reference>
<dbReference type="AlphaFoldDB" id="A0A0P5W284"/>
<dbReference type="EMBL" id="GDIQ01074572">
    <property type="protein sequence ID" value="JAN20165.1"/>
    <property type="molecule type" value="Transcribed_RNA"/>
</dbReference>
<accession>A0A0P5W284</accession>
<name>A0A0P5W284_9CRUS</name>
<sequence>MIEVKCCVGSRLDWLVFSMRCIRTDGFVRGRNRLFLLRSPRLQRCPLTGPRSWPHTYENLILLYWRLDGLGWLTTRS</sequence>
<evidence type="ECO:0000313" key="1">
    <source>
        <dbReference type="EMBL" id="JAN20165.1"/>
    </source>
</evidence>
<organism evidence="1">
    <name type="scientific">Daphnia magna</name>
    <dbReference type="NCBI Taxonomy" id="35525"/>
    <lineage>
        <taxon>Eukaryota</taxon>
        <taxon>Metazoa</taxon>
        <taxon>Ecdysozoa</taxon>
        <taxon>Arthropoda</taxon>
        <taxon>Crustacea</taxon>
        <taxon>Branchiopoda</taxon>
        <taxon>Diplostraca</taxon>
        <taxon>Cladocera</taxon>
        <taxon>Anomopoda</taxon>
        <taxon>Daphniidae</taxon>
        <taxon>Daphnia</taxon>
    </lineage>
</organism>
<proteinExistence type="predicted"/>